<dbReference type="GO" id="GO:0004190">
    <property type="term" value="F:aspartic-type endopeptidase activity"/>
    <property type="evidence" value="ECO:0007669"/>
    <property type="project" value="InterPro"/>
</dbReference>
<dbReference type="InterPro" id="IPR005546">
    <property type="entry name" value="Autotransporte_beta"/>
</dbReference>
<dbReference type="Proteomes" id="UP000541470">
    <property type="component" value="Unassembled WGS sequence"/>
</dbReference>
<dbReference type="Gene3D" id="2.40.128.130">
    <property type="entry name" value="Autotransporter beta-domain"/>
    <property type="match status" value="1"/>
</dbReference>
<dbReference type="InterPro" id="IPR001969">
    <property type="entry name" value="Aspartic_peptidase_AS"/>
</dbReference>
<dbReference type="GO" id="GO:0006508">
    <property type="term" value="P:proteolysis"/>
    <property type="evidence" value="ECO:0007669"/>
    <property type="project" value="InterPro"/>
</dbReference>
<dbReference type="InterPro" id="IPR030895">
    <property type="entry name" value="T5SS_PEPC_rpt"/>
</dbReference>
<keyword evidence="3" id="KW-1185">Reference proteome</keyword>
<protein>
    <submittedName>
        <fullName evidence="2">Autotransporter domain-containing protein</fullName>
    </submittedName>
</protein>
<sequence length="1134" mass="112823">MARADTVNWTGAVSSDWFNDGNWEWYNHTPTAADEGRIDKTGVVLDNAAGNVGNLLIGLGSTGDLTVNDDLNSTTATFGWSTGSSGTLTINGAGNAWINSGDIYVGNAGEGLISILGGASVNTGALYIGSGPTSTGTVRLENNSQLISSGYLYVGFGGDGVSGATGYLNVLSGSDVTSANSVISNGTNTHGNAVVDGVGSTWTTTNHLLVGGGSLGTLEITNGGYVEAGSAAVANSAAASGSFVTVSGSASGTASRWNVLGDLLLGTIGEGTLEILDGGDVDVGAAYLGSSGTGHGSIIVDDATLDIVDRIGVGYDGEGELTIRNGGTVDSDGAILGWNASASGTATVTGSGSRWDNTDTLYVGNLGDGFLTIADGGVVTSTLGYVGTENGSDSEATVTGAGSSWEMSDAFIAGHNTGSEGTVTISAGGSISALQGILGDLSGSIGTMTVTGTGSTWSAIVDPMVLYSGDLNVGRFGTGYLSVLAGGSVVGNRLNIGNEVGSDGTVLVSGAGSSLTIADRLSIGNEGDGSLTVANGATISAGSIVIADEATSSGVLNIGAVAASSAATAGAIDTSTVIFGDGTGEIVFNHTASDYVFGADVEGDGTLSFLSGTTNLTGDYTDFTGALSIAGGYVSVNTSTLSVVADVLSGATLGGNGTLGNVAVASGGTVAPGNSIGTINVANITFAAGSVYSVEVNDAGASDLINASGTATIDSGASVSVGPVNGIDDGTSYTSGTVYTILTAAGGVTGTFGTLTDSFAFLDATLSYGANDVYLTLLRNGVSFTSFAETDNQFAVAGALETLSTSDALYNAVSGLGAAAVPGAFDDLAGDVHASAKAMLVDDSHFVRDAFNARLLDGDHQGYGFWTSAYGAWARSESDGNAGSLAYATGGFAGGVDGIFADDWRIGLAASYSRTAFDVDSRSSSGTSDNNTLGAYGGRAFGPVDLRFGAAYTWHRLNTERTVDFGSLADVNEAGYDAATAQLFGEASYDVETGFGRISPFAGLAYVHLQSDGYSESGGVSALSGGASSYATTYGTLGLRGERAVEIGGAAAMFQGMLGWRHDFGDGTASVRHAFAGSDSFTVEGVPIASDVAVMEAGLSFAIRENATVGLSYAGQAGAGDWQQQLRGRLDIRF</sequence>
<dbReference type="RefSeq" id="WP_169586041.1">
    <property type="nucleotide sequence ID" value="NZ_JABBGK010000001.1"/>
</dbReference>
<proteinExistence type="predicted"/>
<dbReference type="InterPro" id="IPR006315">
    <property type="entry name" value="OM_autotransptr_brl_dom"/>
</dbReference>
<evidence type="ECO:0000259" key="1">
    <source>
        <dbReference type="PROSITE" id="PS51208"/>
    </source>
</evidence>
<dbReference type="PROSITE" id="PS00141">
    <property type="entry name" value="ASP_PROTEASE"/>
    <property type="match status" value="1"/>
</dbReference>
<dbReference type="NCBIfam" id="TIGR01414">
    <property type="entry name" value="autotrans_barl"/>
    <property type="match status" value="1"/>
</dbReference>
<evidence type="ECO:0000313" key="3">
    <source>
        <dbReference type="Proteomes" id="UP000541470"/>
    </source>
</evidence>
<reference evidence="2 3" key="1">
    <citation type="submission" date="2020-04" db="EMBL/GenBank/DDBJ databases">
        <title>Rhizobium sp. S-51 isolated from soil.</title>
        <authorList>
            <person name="Dahal R.H."/>
        </authorList>
    </citation>
    <scope>NUCLEOTIDE SEQUENCE [LARGE SCALE GENOMIC DNA]</scope>
    <source>
        <strain evidence="2 3">S-51</strain>
    </source>
</reference>
<dbReference type="GO" id="GO:0019867">
    <property type="term" value="C:outer membrane"/>
    <property type="evidence" value="ECO:0007669"/>
    <property type="project" value="InterPro"/>
</dbReference>
<evidence type="ECO:0000313" key="2">
    <source>
        <dbReference type="EMBL" id="NML72498.1"/>
    </source>
</evidence>
<comment type="caution">
    <text evidence="2">The sequence shown here is derived from an EMBL/GenBank/DDBJ whole genome shotgun (WGS) entry which is preliminary data.</text>
</comment>
<dbReference type="InterPro" id="IPR036709">
    <property type="entry name" value="Autotransporte_beta_dom_sf"/>
</dbReference>
<dbReference type="NCBIfam" id="TIGR04393">
    <property type="entry name" value="rpt_T5SS_PEPC"/>
    <property type="match status" value="8"/>
</dbReference>
<gene>
    <name evidence="2" type="ORF">HHL25_00015</name>
</gene>
<accession>A0A7Y0AS41</accession>
<feature type="domain" description="Autotransporter" evidence="1">
    <location>
        <begin position="858"/>
        <end position="1134"/>
    </location>
</feature>
<name>A0A7Y0AS41_9HYPH</name>
<dbReference type="PROSITE" id="PS51208">
    <property type="entry name" value="AUTOTRANSPORTER"/>
    <property type="match status" value="1"/>
</dbReference>
<dbReference type="EMBL" id="JABBGK010000001">
    <property type="protein sequence ID" value="NML72498.1"/>
    <property type="molecule type" value="Genomic_DNA"/>
</dbReference>
<dbReference type="SMART" id="SM00869">
    <property type="entry name" value="Autotransporter"/>
    <property type="match status" value="1"/>
</dbReference>
<dbReference type="SUPFAM" id="SSF103515">
    <property type="entry name" value="Autotransporter"/>
    <property type="match status" value="1"/>
</dbReference>
<dbReference type="Pfam" id="PF03797">
    <property type="entry name" value="Autotransporter"/>
    <property type="match status" value="1"/>
</dbReference>
<organism evidence="2 3">
    <name type="scientific">Rhizobium terricola</name>
    <dbReference type="NCBI Taxonomy" id="2728849"/>
    <lineage>
        <taxon>Bacteria</taxon>
        <taxon>Pseudomonadati</taxon>
        <taxon>Pseudomonadota</taxon>
        <taxon>Alphaproteobacteria</taxon>
        <taxon>Hyphomicrobiales</taxon>
        <taxon>Rhizobiaceae</taxon>
        <taxon>Rhizobium/Agrobacterium group</taxon>
        <taxon>Rhizobium</taxon>
    </lineage>
</organism>
<dbReference type="AlphaFoldDB" id="A0A7Y0AS41"/>